<keyword evidence="2" id="KW-1185">Reference proteome</keyword>
<organism evidence="1 2">
    <name type="scientific">Pleurodeles waltl</name>
    <name type="common">Iberian ribbed newt</name>
    <dbReference type="NCBI Taxonomy" id="8319"/>
    <lineage>
        <taxon>Eukaryota</taxon>
        <taxon>Metazoa</taxon>
        <taxon>Chordata</taxon>
        <taxon>Craniata</taxon>
        <taxon>Vertebrata</taxon>
        <taxon>Euteleostomi</taxon>
        <taxon>Amphibia</taxon>
        <taxon>Batrachia</taxon>
        <taxon>Caudata</taxon>
        <taxon>Salamandroidea</taxon>
        <taxon>Salamandridae</taxon>
        <taxon>Pleurodelinae</taxon>
        <taxon>Pleurodeles</taxon>
    </lineage>
</organism>
<dbReference type="AlphaFoldDB" id="A0AAV7L7I8"/>
<proteinExistence type="predicted"/>
<comment type="caution">
    <text evidence="1">The sequence shown here is derived from an EMBL/GenBank/DDBJ whole genome shotgun (WGS) entry which is preliminary data.</text>
</comment>
<evidence type="ECO:0000313" key="1">
    <source>
        <dbReference type="EMBL" id="KAJ1087601.1"/>
    </source>
</evidence>
<sequence>MRRPKDPVLGPFRAPSTCRARARGAQADGRGSGGELIGVADCWAWWLLAEAPRLVVRIAADCTGRVESSARMLAGRLFYHRRGCAAMDGYFGDVRG</sequence>
<dbReference type="EMBL" id="JANPWB010000015">
    <property type="protein sequence ID" value="KAJ1087601.1"/>
    <property type="molecule type" value="Genomic_DNA"/>
</dbReference>
<protein>
    <submittedName>
        <fullName evidence="1">Uncharacterized protein</fullName>
    </submittedName>
</protein>
<accession>A0AAV7L7I8</accession>
<evidence type="ECO:0000313" key="2">
    <source>
        <dbReference type="Proteomes" id="UP001066276"/>
    </source>
</evidence>
<dbReference type="Proteomes" id="UP001066276">
    <property type="component" value="Chromosome 11"/>
</dbReference>
<name>A0AAV7L7I8_PLEWA</name>
<reference evidence="1" key="1">
    <citation type="journal article" date="2022" name="bioRxiv">
        <title>Sequencing and chromosome-scale assembly of the giantPleurodeles waltlgenome.</title>
        <authorList>
            <person name="Brown T."/>
            <person name="Elewa A."/>
            <person name="Iarovenko S."/>
            <person name="Subramanian E."/>
            <person name="Araus A.J."/>
            <person name="Petzold A."/>
            <person name="Susuki M."/>
            <person name="Suzuki K.-i.T."/>
            <person name="Hayashi T."/>
            <person name="Toyoda A."/>
            <person name="Oliveira C."/>
            <person name="Osipova E."/>
            <person name="Leigh N.D."/>
            <person name="Simon A."/>
            <person name="Yun M.H."/>
        </authorList>
    </citation>
    <scope>NUCLEOTIDE SEQUENCE</scope>
    <source>
        <strain evidence="1">20211129_DDA</strain>
        <tissue evidence="1">Liver</tissue>
    </source>
</reference>
<gene>
    <name evidence="1" type="ORF">NDU88_000768</name>
</gene>